<evidence type="ECO:0000256" key="3">
    <source>
        <dbReference type="ARBA" id="ARBA00023163"/>
    </source>
</evidence>
<dbReference type="PANTHER" id="PTHR30146:SF109">
    <property type="entry name" value="HTH-TYPE TRANSCRIPTIONAL REGULATOR GALS"/>
    <property type="match status" value="1"/>
</dbReference>
<dbReference type="EMBL" id="JAPDOD010000044">
    <property type="protein sequence ID" value="MDA0165260.1"/>
    <property type="molecule type" value="Genomic_DNA"/>
</dbReference>
<dbReference type="GO" id="GO:0003700">
    <property type="term" value="F:DNA-binding transcription factor activity"/>
    <property type="evidence" value="ECO:0007669"/>
    <property type="project" value="TreeGrafter"/>
</dbReference>
<accession>A0A9X3N1H7</accession>
<dbReference type="PRINTS" id="PR00036">
    <property type="entry name" value="HTHLACI"/>
</dbReference>
<evidence type="ECO:0000313" key="6">
    <source>
        <dbReference type="Proteomes" id="UP001149140"/>
    </source>
</evidence>
<dbReference type="InterPro" id="IPR046335">
    <property type="entry name" value="LacI/GalR-like_sensor"/>
</dbReference>
<name>A0A9X3N1H7_9ACTN</name>
<dbReference type="PANTHER" id="PTHR30146">
    <property type="entry name" value="LACI-RELATED TRANSCRIPTIONAL REPRESSOR"/>
    <property type="match status" value="1"/>
</dbReference>
<evidence type="ECO:0000259" key="4">
    <source>
        <dbReference type="PROSITE" id="PS50932"/>
    </source>
</evidence>
<proteinExistence type="predicted"/>
<dbReference type="InterPro" id="IPR028082">
    <property type="entry name" value="Peripla_BP_I"/>
</dbReference>
<keyword evidence="6" id="KW-1185">Reference proteome</keyword>
<comment type="caution">
    <text evidence="5">The sequence shown here is derived from an EMBL/GenBank/DDBJ whole genome shotgun (WGS) entry which is preliminary data.</text>
</comment>
<evidence type="ECO:0000313" key="5">
    <source>
        <dbReference type="EMBL" id="MDA0165260.1"/>
    </source>
</evidence>
<dbReference type="AlphaFoldDB" id="A0A9X3N1H7"/>
<sequence>MRGPTIRDVARRAGVSAATVSRVLNDSPLVLEPTRERVQAAVDELGYRLNATARNLSIGRAMAIGVVVPFFTAPSVIERLRGVVERLGRGEHREYDLMLFDVEGPEQRGGALRDLARRDRVAGLLIMSLPISDAEVAALERDELPAVLVDGTHPRLPRVVIDNVRGGELAAEHLLVRGHRRIGFVGDHPANPYGFTSSEDRRRGFRNALERAGVESDPALDRLGPHGREEAGELAAALLSLPEPPTAIFAASDLQAIGVLRAAELLNVRVPDELAVIGFDDVDLAEIVGLTTIRQPLREGGALAADLLLAAIDRGGSGVPVEEQQALTVVERRTT</sequence>
<protein>
    <submittedName>
        <fullName evidence="5">LacI family transcriptional regulator</fullName>
    </submittedName>
</protein>
<dbReference type="SUPFAM" id="SSF47413">
    <property type="entry name" value="lambda repressor-like DNA-binding domains"/>
    <property type="match status" value="1"/>
</dbReference>
<dbReference type="Pfam" id="PF13377">
    <property type="entry name" value="Peripla_BP_3"/>
    <property type="match status" value="1"/>
</dbReference>
<dbReference type="Pfam" id="PF00356">
    <property type="entry name" value="LacI"/>
    <property type="match status" value="1"/>
</dbReference>
<dbReference type="CDD" id="cd06267">
    <property type="entry name" value="PBP1_LacI_sugar_binding-like"/>
    <property type="match status" value="1"/>
</dbReference>
<dbReference type="GO" id="GO:0000976">
    <property type="term" value="F:transcription cis-regulatory region binding"/>
    <property type="evidence" value="ECO:0007669"/>
    <property type="project" value="TreeGrafter"/>
</dbReference>
<keyword evidence="1" id="KW-0805">Transcription regulation</keyword>
<gene>
    <name evidence="5" type="ORF">OM076_33640</name>
</gene>
<dbReference type="Gene3D" id="1.10.260.40">
    <property type="entry name" value="lambda repressor-like DNA-binding domains"/>
    <property type="match status" value="1"/>
</dbReference>
<reference evidence="5" key="1">
    <citation type="submission" date="2022-10" db="EMBL/GenBank/DDBJ databases">
        <title>The WGS of Solirubrobacter ginsenosidimutans DSM 21036.</title>
        <authorList>
            <person name="Jiang Z."/>
        </authorList>
    </citation>
    <scope>NUCLEOTIDE SEQUENCE</scope>
    <source>
        <strain evidence="5">DSM 21036</strain>
    </source>
</reference>
<dbReference type="Gene3D" id="3.40.50.2300">
    <property type="match status" value="2"/>
</dbReference>
<keyword evidence="3" id="KW-0804">Transcription</keyword>
<dbReference type="Proteomes" id="UP001149140">
    <property type="component" value="Unassembled WGS sequence"/>
</dbReference>
<dbReference type="SMART" id="SM00354">
    <property type="entry name" value="HTH_LACI"/>
    <property type="match status" value="1"/>
</dbReference>
<dbReference type="CDD" id="cd01392">
    <property type="entry name" value="HTH_LacI"/>
    <property type="match status" value="1"/>
</dbReference>
<dbReference type="PROSITE" id="PS00356">
    <property type="entry name" value="HTH_LACI_1"/>
    <property type="match status" value="1"/>
</dbReference>
<feature type="domain" description="HTH lacI-type" evidence="4">
    <location>
        <begin position="4"/>
        <end position="58"/>
    </location>
</feature>
<evidence type="ECO:0000256" key="2">
    <source>
        <dbReference type="ARBA" id="ARBA00023125"/>
    </source>
</evidence>
<evidence type="ECO:0000256" key="1">
    <source>
        <dbReference type="ARBA" id="ARBA00023015"/>
    </source>
</evidence>
<dbReference type="InterPro" id="IPR010982">
    <property type="entry name" value="Lambda_DNA-bd_dom_sf"/>
</dbReference>
<organism evidence="5 6">
    <name type="scientific">Solirubrobacter ginsenosidimutans</name>
    <dbReference type="NCBI Taxonomy" id="490573"/>
    <lineage>
        <taxon>Bacteria</taxon>
        <taxon>Bacillati</taxon>
        <taxon>Actinomycetota</taxon>
        <taxon>Thermoleophilia</taxon>
        <taxon>Solirubrobacterales</taxon>
        <taxon>Solirubrobacteraceae</taxon>
        <taxon>Solirubrobacter</taxon>
    </lineage>
</organism>
<dbReference type="SUPFAM" id="SSF53822">
    <property type="entry name" value="Periplasmic binding protein-like I"/>
    <property type="match status" value="1"/>
</dbReference>
<dbReference type="PROSITE" id="PS50932">
    <property type="entry name" value="HTH_LACI_2"/>
    <property type="match status" value="1"/>
</dbReference>
<keyword evidence="2" id="KW-0238">DNA-binding</keyword>
<dbReference type="InterPro" id="IPR000843">
    <property type="entry name" value="HTH_LacI"/>
</dbReference>